<proteinExistence type="predicted"/>
<protein>
    <recommendedName>
        <fullName evidence="1">DUF6593 domain-containing protein</fullName>
    </recommendedName>
</protein>
<dbReference type="InterPro" id="IPR046528">
    <property type="entry name" value="DUF6593"/>
</dbReference>
<reference evidence="2 3" key="1">
    <citation type="submission" date="2014-04" db="EMBL/GenBank/DDBJ databases">
        <authorList>
            <consortium name="DOE Joint Genome Institute"/>
            <person name="Kuo A."/>
            <person name="Zuccaro A."/>
            <person name="Kohler A."/>
            <person name="Nagy L.G."/>
            <person name="Floudas D."/>
            <person name="Copeland A."/>
            <person name="Barry K.W."/>
            <person name="Cichocki N."/>
            <person name="Veneault-Fourrey C."/>
            <person name="LaButti K."/>
            <person name="Lindquist E.A."/>
            <person name="Lipzen A."/>
            <person name="Lundell T."/>
            <person name="Morin E."/>
            <person name="Murat C."/>
            <person name="Sun H."/>
            <person name="Tunlid A."/>
            <person name="Henrissat B."/>
            <person name="Grigoriev I.V."/>
            <person name="Hibbett D.S."/>
            <person name="Martin F."/>
            <person name="Nordberg H.P."/>
            <person name="Cantor M.N."/>
            <person name="Hua S.X."/>
        </authorList>
    </citation>
    <scope>NUCLEOTIDE SEQUENCE [LARGE SCALE GENOMIC DNA]</scope>
    <source>
        <strain evidence="2 3">MAFF 305830</strain>
    </source>
</reference>
<dbReference type="Proteomes" id="UP000054097">
    <property type="component" value="Unassembled WGS sequence"/>
</dbReference>
<dbReference type="Pfam" id="PF20236">
    <property type="entry name" value="DUF6593"/>
    <property type="match status" value="1"/>
</dbReference>
<evidence type="ECO:0000313" key="3">
    <source>
        <dbReference type="Proteomes" id="UP000054097"/>
    </source>
</evidence>
<gene>
    <name evidence="2" type="ORF">M408DRAFT_63396</name>
</gene>
<evidence type="ECO:0000259" key="1">
    <source>
        <dbReference type="Pfam" id="PF20236"/>
    </source>
</evidence>
<name>A0A0C3BKT2_SERVB</name>
<dbReference type="EMBL" id="KN824280">
    <property type="protein sequence ID" value="KIM32071.1"/>
    <property type="molecule type" value="Genomic_DNA"/>
</dbReference>
<dbReference type="AlphaFoldDB" id="A0A0C3BKT2"/>
<reference evidence="3" key="2">
    <citation type="submission" date="2015-01" db="EMBL/GenBank/DDBJ databases">
        <title>Evolutionary Origins and Diversification of the Mycorrhizal Mutualists.</title>
        <authorList>
            <consortium name="DOE Joint Genome Institute"/>
            <consortium name="Mycorrhizal Genomics Consortium"/>
            <person name="Kohler A."/>
            <person name="Kuo A."/>
            <person name="Nagy L.G."/>
            <person name="Floudas D."/>
            <person name="Copeland A."/>
            <person name="Barry K.W."/>
            <person name="Cichocki N."/>
            <person name="Veneault-Fourrey C."/>
            <person name="LaButti K."/>
            <person name="Lindquist E.A."/>
            <person name="Lipzen A."/>
            <person name="Lundell T."/>
            <person name="Morin E."/>
            <person name="Murat C."/>
            <person name="Riley R."/>
            <person name="Ohm R."/>
            <person name="Sun H."/>
            <person name="Tunlid A."/>
            <person name="Henrissat B."/>
            <person name="Grigoriev I.V."/>
            <person name="Hibbett D.S."/>
            <person name="Martin F."/>
        </authorList>
    </citation>
    <scope>NUCLEOTIDE SEQUENCE [LARGE SCALE GENOMIC DNA]</scope>
    <source>
        <strain evidence="3">MAFF 305830</strain>
    </source>
</reference>
<organism evidence="2 3">
    <name type="scientific">Serendipita vermifera MAFF 305830</name>
    <dbReference type="NCBI Taxonomy" id="933852"/>
    <lineage>
        <taxon>Eukaryota</taxon>
        <taxon>Fungi</taxon>
        <taxon>Dikarya</taxon>
        <taxon>Basidiomycota</taxon>
        <taxon>Agaricomycotina</taxon>
        <taxon>Agaricomycetes</taxon>
        <taxon>Sebacinales</taxon>
        <taxon>Serendipitaceae</taxon>
        <taxon>Serendipita</taxon>
    </lineage>
</organism>
<evidence type="ECO:0000313" key="2">
    <source>
        <dbReference type="EMBL" id="KIM32071.1"/>
    </source>
</evidence>
<dbReference type="OrthoDB" id="3262488at2759"/>
<keyword evidence="3" id="KW-1185">Reference proteome</keyword>
<dbReference type="HOGENOM" id="CLU_122983_0_0_1"/>
<sequence length="178" mass="20620">MSTHLYFANNSIRNTTITCDSLGIHYNVSKTGRIISLSRWDSKNNLDVTVGEFELPFFKKDRIKVGPNGQWQDMRDYFDKSGSFLTSKTFTSNNGMNYTWKEHWGKMIVRSTRIHRARLTDDALIKYHRNMSDSYLEVLDSSTLTDLDTILLAFLITERKRRNKQKQRRSARASGGGP</sequence>
<accession>A0A0C3BKT2</accession>
<feature type="domain" description="DUF6593" evidence="1">
    <location>
        <begin position="10"/>
        <end position="162"/>
    </location>
</feature>